<dbReference type="InterPro" id="IPR011990">
    <property type="entry name" value="TPR-like_helical_dom_sf"/>
</dbReference>
<dbReference type="Proteomes" id="UP000626109">
    <property type="component" value="Unassembled WGS sequence"/>
</dbReference>
<accession>A0A813J1P6</accession>
<evidence type="ECO:0000313" key="3">
    <source>
        <dbReference type="EMBL" id="CAE8659973.1"/>
    </source>
</evidence>
<dbReference type="AlphaFoldDB" id="A0A813J1P6"/>
<dbReference type="Gene3D" id="3.30.710.10">
    <property type="entry name" value="Potassium Channel Kv1.1, Chain A"/>
    <property type="match status" value="1"/>
</dbReference>
<evidence type="ECO:0000256" key="1">
    <source>
        <dbReference type="SAM" id="MobiDB-lite"/>
    </source>
</evidence>
<feature type="region of interest" description="Disordered" evidence="1">
    <location>
        <begin position="351"/>
        <end position="371"/>
    </location>
</feature>
<dbReference type="Pfam" id="PF00651">
    <property type="entry name" value="BTB"/>
    <property type="match status" value="1"/>
</dbReference>
<protein>
    <recommendedName>
        <fullName evidence="2">BTB domain-containing protein</fullName>
    </recommendedName>
</protein>
<dbReference type="PANTHER" id="PTHR24413">
    <property type="entry name" value="SPECKLE-TYPE POZ PROTEIN"/>
    <property type="match status" value="1"/>
</dbReference>
<dbReference type="Gene3D" id="1.25.40.10">
    <property type="entry name" value="Tetratricopeptide repeat domain"/>
    <property type="match status" value="1"/>
</dbReference>
<dbReference type="InterPro" id="IPR000210">
    <property type="entry name" value="BTB/POZ_dom"/>
</dbReference>
<dbReference type="SMART" id="SM00225">
    <property type="entry name" value="BTB"/>
    <property type="match status" value="1"/>
</dbReference>
<dbReference type="CDD" id="cd18186">
    <property type="entry name" value="BTB_POZ_ZBTB_KLHL-like"/>
    <property type="match status" value="1"/>
</dbReference>
<feature type="domain" description="BTB" evidence="2">
    <location>
        <begin position="414"/>
        <end position="479"/>
    </location>
</feature>
<sequence length="944" mass="102518">MVSSVARVAVELCQELVASGRREVSDLLKPARHFLDVGHDEQALLLAVQALVHAFRSIVHEKLKVNPICVPSTPRMSKASSGRGAWIARESLKIFREDSKDAGEAHALLLAAYVHVNNHDSTKALKAALASESCFRRFGDRLGEAAALSASTSARLLRGNAGISPQMQLVQDGPSKIKAIKERRDREIKAGLESGRAACAIYSELDEKGLEAMTLNQVAELFLAKDDPDEAKNVARESRDICQDLEDVRGEAQALNVILSANMLHEDDFVDALFAAKDVLRLFRGGNSKTGKEDKKDGNGKPRTGCAVTPDGKHCIACDALLQISATLQLPMFHGVSINHDMLARAGRLGTAGADKPVNKNEGSSGPTQSPPVRHQFILVLACRLVHMAAAATESHLKHLSVGLHALLQEEVLTDVQFSVAGRKFSAHRVVLCAASSYFHNMLSSPFSESCMSASIEIVDVSPAVFEALLSFLYRGCIDGLSPSTASDILLAADKFCMEGLVAYCIAHILDGNLASKDCCGLLRMASEHGDFGHSPVWRPLHEGCMDYIRDHLAEVLNEGGGQAFLSLDKASFCAVFTEFMLSPAACRGYSLLSMWSLVKQLCEQNMGAGDLGSIYKSCPWSELEFLTGIEISMKLESVSSEWGIGAMRKSKEFDAGGFAVKLLVEIDHPQVEKRLISPTLGPIFTRFCSSPSPGCGGGSHRCFHTFPIDECPEAGYVNEGCATVKVTIKLDPLVGLCCAAAVLDFTAHAQNVFQVFDQEVFFDILQSDNLAMGHEDDLLDALVKFGGNVEQDDDAAFTKFEGAVATLRLEHVSFPKLVNAVRGSQALQRSPAFSVALDKFRAIKAALHGEGLLRVAVPRQQQEEQAAVHYRFRNDSRRGTNLLQQQEQEAAVQCYWTCRFKEGKENPGQALTHGLPTGVVEALIMSGRNEAMAPSPLLRFFFF</sequence>
<organism evidence="3 4">
    <name type="scientific">Polarella glacialis</name>
    <name type="common">Dinoflagellate</name>
    <dbReference type="NCBI Taxonomy" id="89957"/>
    <lineage>
        <taxon>Eukaryota</taxon>
        <taxon>Sar</taxon>
        <taxon>Alveolata</taxon>
        <taxon>Dinophyceae</taxon>
        <taxon>Suessiales</taxon>
        <taxon>Suessiaceae</taxon>
        <taxon>Polarella</taxon>
    </lineage>
</organism>
<name>A0A813J1P6_POLGL</name>
<reference evidence="3" key="1">
    <citation type="submission" date="2021-02" db="EMBL/GenBank/DDBJ databases">
        <authorList>
            <person name="Dougan E. K."/>
            <person name="Rhodes N."/>
            <person name="Thang M."/>
            <person name="Chan C."/>
        </authorList>
    </citation>
    <scope>NUCLEOTIDE SEQUENCE</scope>
</reference>
<evidence type="ECO:0000313" key="4">
    <source>
        <dbReference type="Proteomes" id="UP000626109"/>
    </source>
</evidence>
<dbReference type="EMBL" id="CAJNNW010016917">
    <property type="protein sequence ID" value="CAE8659973.1"/>
    <property type="molecule type" value="Genomic_DNA"/>
</dbReference>
<gene>
    <name evidence="3" type="ORF">PGLA2088_LOCUS13964</name>
</gene>
<dbReference type="SUPFAM" id="SSF54695">
    <property type="entry name" value="POZ domain"/>
    <property type="match status" value="1"/>
</dbReference>
<comment type="caution">
    <text evidence="3">The sequence shown here is derived from an EMBL/GenBank/DDBJ whole genome shotgun (WGS) entry which is preliminary data.</text>
</comment>
<dbReference type="PROSITE" id="PS50097">
    <property type="entry name" value="BTB"/>
    <property type="match status" value="1"/>
</dbReference>
<proteinExistence type="predicted"/>
<evidence type="ECO:0000259" key="2">
    <source>
        <dbReference type="PROSITE" id="PS50097"/>
    </source>
</evidence>
<dbReference type="InterPro" id="IPR011333">
    <property type="entry name" value="SKP1/BTB/POZ_sf"/>
</dbReference>